<organism evidence="5 6">
    <name type="scientific">Planctomicrobium piriforme</name>
    <dbReference type="NCBI Taxonomy" id="1576369"/>
    <lineage>
        <taxon>Bacteria</taxon>
        <taxon>Pseudomonadati</taxon>
        <taxon>Planctomycetota</taxon>
        <taxon>Planctomycetia</taxon>
        <taxon>Planctomycetales</taxon>
        <taxon>Planctomycetaceae</taxon>
        <taxon>Planctomicrobium</taxon>
    </lineage>
</organism>
<feature type="chain" id="PRO_5011435733" evidence="1">
    <location>
        <begin position="25"/>
        <end position="959"/>
    </location>
</feature>
<reference evidence="6" key="1">
    <citation type="submission" date="2016-10" db="EMBL/GenBank/DDBJ databases">
        <authorList>
            <person name="Varghese N."/>
            <person name="Submissions S."/>
        </authorList>
    </citation>
    <scope>NUCLEOTIDE SEQUENCE [LARGE SCALE GENOMIC DNA]</scope>
    <source>
        <strain evidence="6">DSM 26348</strain>
    </source>
</reference>
<feature type="domain" description="DUF1553" evidence="3">
    <location>
        <begin position="696"/>
        <end position="932"/>
    </location>
</feature>
<evidence type="ECO:0000313" key="5">
    <source>
        <dbReference type="EMBL" id="SFH57092.1"/>
    </source>
</evidence>
<evidence type="ECO:0000259" key="4">
    <source>
        <dbReference type="Pfam" id="PF07635"/>
    </source>
</evidence>
<keyword evidence="6" id="KW-1185">Reference proteome</keyword>
<accession>A0A1I3B4E3</accession>
<keyword evidence="1" id="KW-0732">Signal</keyword>
<proteinExistence type="predicted"/>
<sequence length="959" mass="106563">MNISINHCASLSLILLLLAASGQADDTARQEFFEQKIRPVLVESCYPCHAGTPDEVEGKLWLDSRAGWQRGGQSGTPIVPGKPEESLLVRAIRHADKDLAMPPEEKLSDAVIADFVIWIRQGAFDPRDQAATSPPRPIVREMSDRERWAFSRPVKPALPVVRDETWAKQPLDRFLLARLEAQQLLPADAATPEQLVRRLYWDLIGLPPSPEEVDRFLAAAQQDRQQAVVGLVNDLLSRPAYGEKWGRYWLDCVRYADLLDARNKGGEGDIVDAWRYRDWVVQAFNSDLSYNEFMRRQIAGDLLAQKQWNADNVIATGLYAIGNWGNGDSDKQKVYTDIVDDQIDVTGRAFLGLTLACARCHDHKFDPISTADYYSLAGFFFSSRILDKFAHPTQGEKLMRIDLVSPEDQKRRDELTAQIAAINAKLNEGLTPLSAKKENVSGKPELISWSQPGIDNPSLTVNRSDQPVAFSTVSLPAKSLSVHPGPEHSVTVVWRAPVDGEISISAQLSDADGNCGDGIDWAIRLKDQTLQSGTLANGASAGPIQLKCNVQASQLVRLTIAPRGDYVCDSTRIDLQISHAASDKTWKLSESVQCATFAEKPQEEAFAFFRGDGETLRDAGFDEAPLIAERNALTAKFPEVIKCQGLQDGGIPETRYAGFHDVPIHVRGDYRRLTSVQPRGFPKVFQADSPAMEGSGRLQLADWIAAENHPLTARVFVNRLWQHHFGRGIVTTANNFGALGTPPTHPELLDWLAVTFIEQGWSVKEMHRLICTSAAYQQSTLASRETLERDPDNLLFSRQQRRKLTAEELRDGLLCASGQLDLTLGGPSIADLNVLRRTLYLTTLRSDRASYQLLFDGADPTSVVEQRTDSIVAPQALWLMNHPFVLGQSRKLAERIQSLPNADNTARVQELFKRLYGRPARPEEAAVLAAFLEQQTDPAKGWETVCHVLLCANEFVFVD</sequence>
<evidence type="ECO:0000259" key="3">
    <source>
        <dbReference type="Pfam" id="PF07587"/>
    </source>
</evidence>
<dbReference type="Pfam" id="PF07583">
    <property type="entry name" value="PSCyt2"/>
    <property type="match status" value="1"/>
</dbReference>
<dbReference type="OrthoDB" id="127107at2"/>
<name>A0A1I3B4E3_9PLAN</name>
<dbReference type="AlphaFoldDB" id="A0A1I3B4E3"/>
<feature type="domain" description="Cytochrome C Planctomycete-type" evidence="4">
    <location>
        <begin position="45"/>
        <end position="105"/>
    </location>
</feature>
<dbReference type="Pfam" id="PF07635">
    <property type="entry name" value="PSCyt1"/>
    <property type="match status" value="1"/>
</dbReference>
<dbReference type="PANTHER" id="PTHR35889:SF3">
    <property type="entry name" value="F-BOX DOMAIN-CONTAINING PROTEIN"/>
    <property type="match status" value="1"/>
</dbReference>
<gene>
    <name evidence="5" type="ORF">SAMN05421753_101225</name>
</gene>
<evidence type="ECO:0000256" key="1">
    <source>
        <dbReference type="SAM" id="SignalP"/>
    </source>
</evidence>
<dbReference type="PANTHER" id="PTHR35889">
    <property type="entry name" value="CYCLOINULO-OLIGOSACCHARIDE FRUCTANOTRANSFERASE-RELATED"/>
    <property type="match status" value="1"/>
</dbReference>
<dbReference type="InterPro" id="IPR011429">
    <property type="entry name" value="Cyt_c_Planctomycete-type"/>
</dbReference>
<feature type="signal peptide" evidence="1">
    <location>
        <begin position="1"/>
        <end position="24"/>
    </location>
</feature>
<protein>
    <submittedName>
        <fullName evidence="5">Planctomycete cytochrome C</fullName>
    </submittedName>
</protein>
<dbReference type="Proteomes" id="UP000199518">
    <property type="component" value="Unassembled WGS sequence"/>
</dbReference>
<evidence type="ECO:0000259" key="2">
    <source>
        <dbReference type="Pfam" id="PF07583"/>
    </source>
</evidence>
<dbReference type="STRING" id="1576369.SAMN05421753_101225"/>
<dbReference type="InterPro" id="IPR011444">
    <property type="entry name" value="DUF1549"/>
</dbReference>
<dbReference type="InterPro" id="IPR022655">
    <property type="entry name" value="DUF1553"/>
</dbReference>
<feature type="domain" description="DUF1549" evidence="2">
    <location>
        <begin position="170"/>
        <end position="382"/>
    </location>
</feature>
<dbReference type="RefSeq" id="WP_092047151.1">
    <property type="nucleotide sequence ID" value="NZ_FOQD01000001.1"/>
</dbReference>
<evidence type="ECO:0000313" key="6">
    <source>
        <dbReference type="Proteomes" id="UP000199518"/>
    </source>
</evidence>
<dbReference type="EMBL" id="FOQD01000001">
    <property type="protein sequence ID" value="SFH57092.1"/>
    <property type="molecule type" value="Genomic_DNA"/>
</dbReference>
<dbReference type="Pfam" id="PF07587">
    <property type="entry name" value="PSD1"/>
    <property type="match status" value="1"/>
</dbReference>